<feature type="region of interest" description="Disordered" evidence="1">
    <location>
        <begin position="263"/>
        <end position="312"/>
    </location>
</feature>
<protein>
    <recommendedName>
        <fullName evidence="4">Prolyl oligopeptidase</fullName>
    </recommendedName>
</protein>
<dbReference type="OMA" id="PYKAREW"/>
<sequence length="502" mass="54310">MAIWRWMAMDGDPAVHKLGPDRIASQIFPSASPLTAAQPHNASTNMLPEPALTFTIPSVHDGLPLDCRIYHPASLRASVHAPPPWKRQAVVLAHPYAPLGGSFDDPVIETVGASMLKEGYLLGTFNFRGAGHSAGKTSWTSKAERADFQSLIGFLAYYIHHLDHFKRADAVAQDNSDEPLRNHDVTNGEPIHKPVRRRHVLVVGGYSYGSLIAAQLPPLETILEPFASPSSASNEAQIRLRAASLAEQQNTLARLTRDALLEMSAKRSPSQRGVRVGGDEGSLSPGRARRSAEGSGGGRRSRSVSRELEEKLHELVSKTKSSVAARNLHHRHISAETTATTTTTTLEKVPEENGDMAPTVKTRREPAAQGRLPQIAGFKVPQQAYVLLSPIPGLASHLVTLRLLPGALSRARRPEDDPAEAKLLRHPTLAVHGDADSFVLPYKAREWVARLAGAQGSRFRGVGVPTAGHFWAEEGVLDKMLDLVGEFVRGLVVDDGDGDGVE</sequence>
<dbReference type="SUPFAM" id="SSF53474">
    <property type="entry name" value="alpha/beta-Hydrolases"/>
    <property type="match status" value="1"/>
</dbReference>
<dbReference type="Proteomes" id="UP000235728">
    <property type="component" value="Unassembled WGS sequence"/>
</dbReference>
<dbReference type="InterPro" id="IPR029058">
    <property type="entry name" value="AB_hydrolase_fold"/>
</dbReference>
<comment type="caution">
    <text evidence="2">The sequence shown here is derived from an EMBL/GenBank/DDBJ whole genome shotgun (WGS) entry which is preliminary data.</text>
</comment>
<evidence type="ECO:0000313" key="2">
    <source>
        <dbReference type="EMBL" id="PMB64161.1"/>
    </source>
</evidence>
<name>A0A2N6NA68_BEABA</name>
<evidence type="ECO:0000313" key="3">
    <source>
        <dbReference type="Proteomes" id="UP000235728"/>
    </source>
</evidence>
<gene>
    <name evidence="2" type="ORF">BM221_009954</name>
</gene>
<evidence type="ECO:0000256" key="1">
    <source>
        <dbReference type="SAM" id="MobiDB-lite"/>
    </source>
</evidence>
<dbReference type="Gene3D" id="3.40.50.1820">
    <property type="entry name" value="alpha/beta hydrolase"/>
    <property type="match status" value="2"/>
</dbReference>
<dbReference type="PANTHER" id="PTHR42103">
    <property type="entry name" value="ALPHA/BETA-HYDROLASES SUPERFAMILY PROTEIN"/>
    <property type="match status" value="1"/>
</dbReference>
<dbReference type="EMBL" id="MRVG01000014">
    <property type="protein sequence ID" value="PMB64161.1"/>
    <property type="molecule type" value="Genomic_DNA"/>
</dbReference>
<accession>A0A2N6NA68</accession>
<organism evidence="2 3">
    <name type="scientific">Beauveria bassiana</name>
    <name type="common">White muscardine disease fungus</name>
    <name type="synonym">Tritirachium shiotae</name>
    <dbReference type="NCBI Taxonomy" id="176275"/>
    <lineage>
        <taxon>Eukaryota</taxon>
        <taxon>Fungi</taxon>
        <taxon>Dikarya</taxon>
        <taxon>Ascomycota</taxon>
        <taxon>Pezizomycotina</taxon>
        <taxon>Sordariomycetes</taxon>
        <taxon>Hypocreomycetidae</taxon>
        <taxon>Hypocreales</taxon>
        <taxon>Cordycipitaceae</taxon>
        <taxon>Beauveria</taxon>
    </lineage>
</organism>
<evidence type="ECO:0008006" key="4">
    <source>
        <dbReference type="Google" id="ProtNLM"/>
    </source>
</evidence>
<dbReference type="AlphaFoldDB" id="A0A2N6NA68"/>
<proteinExistence type="predicted"/>
<dbReference type="PANTHER" id="PTHR42103:SF2">
    <property type="entry name" value="AB HYDROLASE-1 DOMAIN-CONTAINING PROTEIN"/>
    <property type="match status" value="1"/>
</dbReference>
<reference evidence="2 3" key="1">
    <citation type="journal article" date="2016" name="Appl. Microbiol. Biotechnol.">
        <title>Characterization of T-DNA insertion mutants with decreased virulence in the entomopathogenic fungus Beauveria bassiana JEF-007.</title>
        <authorList>
            <person name="Kim S."/>
            <person name="Lee S.J."/>
            <person name="Nai Y.S."/>
            <person name="Yu J.S."/>
            <person name="Lee M.R."/>
            <person name="Yang Y.T."/>
            <person name="Kim J.S."/>
        </authorList>
    </citation>
    <scope>NUCLEOTIDE SEQUENCE [LARGE SCALE GENOMIC DNA]</scope>
    <source>
        <strain evidence="2 3">JEF-007</strain>
    </source>
</reference>